<dbReference type="Proteomes" id="UP001583193">
    <property type="component" value="Unassembled WGS sequence"/>
</dbReference>
<dbReference type="Gene3D" id="3.20.20.100">
    <property type="entry name" value="NADP-dependent oxidoreductase domain"/>
    <property type="match status" value="1"/>
</dbReference>
<dbReference type="InterPro" id="IPR050791">
    <property type="entry name" value="Aldo-Keto_reductase"/>
</dbReference>
<organism evidence="3 4">
    <name type="scientific">Paecilomyces lecythidis</name>
    <dbReference type="NCBI Taxonomy" id="3004212"/>
    <lineage>
        <taxon>Eukaryota</taxon>
        <taxon>Fungi</taxon>
        <taxon>Dikarya</taxon>
        <taxon>Ascomycota</taxon>
        <taxon>Pezizomycotina</taxon>
        <taxon>Eurotiomycetes</taxon>
        <taxon>Eurotiomycetidae</taxon>
        <taxon>Eurotiales</taxon>
        <taxon>Thermoascaceae</taxon>
        <taxon>Paecilomyces</taxon>
    </lineage>
</organism>
<dbReference type="SUPFAM" id="SSF51430">
    <property type="entry name" value="NAD(P)-linked oxidoreductase"/>
    <property type="match status" value="1"/>
</dbReference>
<feature type="domain" description="NADP-dependent oxidoreductase" evidence="2">
    <location>
        <begin position="39"/>
        <end position="319"/>
    </location>
</feature>
<dbReference type="Pfam" id="PF00248">
    <property type="entry name" value="Aldo_ket_red"/>
    <property type="match status" value="1"/>
</dbReference>
<dbReference type="InterPro" id="IPR036812">
    <property type="entry name" value="NAD(P)_OxRdtase_dom_sf"/>
</dbReference>
<evidence type="ECO:0000313" key="3">
    <source>
        <dbReference type="EMBL" id="KAL1870970.1"/>
    </source>
</evidence>
<evidence type="ECO:0000259" key="2">
    <source>
        <dbReference type="Pfam" id="PF00248"/>
    </source>
</evidence>
<proteinExistence type="predicted"/>
<sequence length="344" mass="37497">MASKFLNPRPLGKKGPLIPAVGFGLMIMTSPSYGVLPGNDQRFALLDRAVEIGATFWDTSDLYGDNEDLLAQWFKKSGKRDKVFLASKFGYVPGRPTIELNTSAAYTKKACYASLEKIGIDYFDLYYVHNVDKVTPIEETMRALVELQAEGKIKHIGLSVVSSNTIRRAAKVAPIAAYQTGYSLFERLIEGPAGTDALATCRELGIAVVCATPLGRGILTSTFTQGKPIGDETDMRGKIMPQFQDGAKQHNASLATQIKAVADRKGCSLSQLALAWLLKQGDDIFPIPGTRQIKYLEDNMGALNVTLTDEEEAELRAIVDKTPVKGSAIPAGMEDILFRDTPEE</sequence>
<evidence type="ECO:0000256" key="1">
    <source>
        <dbReference type="ARBA" id="ARBA00023002"/>
    </source>
</evidence>
<dbReference type="InterPro" id="IPR020471">
    <property type="entry name" value="AKR"/>
</dbReference>
<protein>
    <recommendedName>
        <fullName evidence="2">NADP-dependent oxidoreductase domain-containing protein</fullName>
    </recommendedName>
</protein>
<keyword evidence="1" id="KW-0560">Oxidoreductase</keyword>
<accession>A0ABR3X508</accession>
<dbReference type="EMBL" id="JAVDPF010000029">
    <property type="protein sequence ID" value="KAL1870970.1"/>
    <property type="molecule type" value="Genomic_DNA"/>
</dbReference>
<dbReference type="InterPro" id="IPR023210">
    <property type="entry name" value="NADP_OxRdtase_dom"/>
</dbReference>
<dbReference type="PANTHER" id="PTHR43625">
    <property type="entry name" value="AFLATOXIN B1 ALDEHYDE REDUCTASE"/>
    <property type="match status" value="1"/>
</dbReference>
<evidence type="ECO:0000313" key="4">
    <source>
        <dbReference type="Proteomes" id="UP001583193"/>
    </source>
</evidence>
<comment type="caution">
    <text evidence="3">The sequence shown here is derived from an EMBL/GenBank/DDBJ whole genome shotgun (WGS) entry which is preliminary data.</text>
</comment>
<name>A0ABR3X508_9EURO</name>
<keyword evidence="4" id="KW-1185">Reference proteome</keyword>
<dbReference type="PANTHER" id="PTHR43625:SF40">
    <property type="entry name" value="ALDO-KETO REDUCTASE YAKC [NADP(+)]"/>
    <property type="match status" value="1"/>
</dbReference>
<reference evidence="3 4" key="1">
    <citation type="journal article" date="2024" name="IMA Fungus">
        <title>IMA Genome - F19 : A genome assembly and annotation guide to empower mycologists, including annotated draft genome sequences of Ceratocystis pirilliformis, Diaporthe australafricana, Fusarium ophioides, Paecilomyces lecythidis, and Sporothrix stenoceras.</title>
        <authorList>
            <person name="Aylward J."/>
            <person name="Wilson A.M."/>
            <person name="Visagie C.M."/>
            <person name="Spraker J."/>
            <person name="Barnes I."/>
            <person name="Buitendag C."/>
            <person name="Ceriani C."/>
            <person name="Del Mar Angel L."/>
            <person name="du Plessis D."/>
            <person name="Fuchs T."/>
            <person name="Gasser K."/>
            <person name="Kramer D."/>
            <person name="Li W."/>
            <person name="Munsamy K."/>
            <person name="Piso A."/>
            <person name="Price J.L."/>
            <person name="Sonnekus B."/>
            <person name="Thomas C."/>
            <person name="van der Nest A."/>
            <person name="van Dijk A."/>
            <person name="van Heerden A."/>
            <person name="van Vuuren N."/>
            <person name="Yilmaz N."/>
            <person name="Duong T.A."/>
            <person name="van der Merwe N.A."/>
            <person name="Wingfield M.J."/>
            <person name="Wingfield B.D."/>
        </authorList>
    </citation>
    <scope>NUCLEOTIDE SEQUENCE [LARGE SCALE GENOMIC DNA]</scope>
    <source>
        <strain evidence="3 4">CMW 18167</strain>
    </source>
</reference>
<gene>
    <name evidence="3" type="ORF">Plec18167_007277</name>
</gene>
<dbReference type="PRINTS" id="PR00069">
    <property type="entry name" value="ALDKETRDTASE"/>
</dbReference>